<dbReference type="PROSITE" id="PS01357">
    <property type="entry name" value="ZF_ZZ_1"/>
    <property type="match status" value="1"/>
</dbReference>
<evidence type="ECO:0000256" key="5">
    <source>
        <dbReference type="SAM" id="MobiDB-lite"/>
    </source>
</evidence>
<proteinExistence type="predicted"/>
<dbReference type="PROSITE" id="PS50135">
    <property type="entry name" value="ZF_ZZ_2"/>
    <property type="match status" value="2"/>
</dbReference>
<dbReference type="CDD" id="cd02340">
    <property type="entry name" value="ZZ_NBR1_like"/>
    <property type="match status" value="2"/>
</dbReference>
<keyword evidence="2 4" id="KW-0863">Zinc-finger</keyword>
<keyword evidence="3" id="KW-0862">Zinc</keyword>
<evidence type="ECO:0000313" key="7">
    <source>
        <dbReference type="EMBL" id="KAF9967501.1"/>
    </source>
</evidence>
<dbReference type="CDD" id="cd02249">
    <property type="entry name" value="ZZ"/>
    <property type="match status" value="1"/>
</dbReference>
<dbReference type="CDD" id="cd14947">
    <property type="entry name" value="NBR1_like"/>
    <property type="match status" value="1"/>
</dbReference>
<evidence type="ECO:0000259" key="6">
    <source>
        <dbReference type="PROSITE" id="PS50135"/>
    </source>
</evidence>
<evidence type="ECO:0000256" key="4">
    <source>
        <dbReference type="PROSITE-ProRule" id="PRU00228"/>
    </source>
</evidence>
<dbReference type="GO" id="GO:0008270">
    <property type="term" value="F:zinc ion binding"/>
    <property type="evidence" value="ECO:0007669"/>
    <property type="project" value="UniProtKB-KW"/>
</dbReference>
<keyword evidence="1" id="KW-0479">Metal-binding</keyword>
<dbReference type="Gene3D" id="2.60.40.10">
    <property type="entry name" value="Immunoglobulins"/>
    <property type="match status" value="1"/>
</dbReference>
<organism evidence="7 8">
    <name type="scientific">Mortierella alpina</name>
    <name type="common">Oleaginous fungus</name>
    <name type="synonym">Mortierella renispora</name>
    <dbReference type="NCBI Taxonomy" id="64518"/>
    <lineage>
        <taxon>Eukaryota</taxon>
        <taxon>Fungi</taxon>
        <taxon>Fungi incertae sedis</taxon>
        <taxon>Mucoromycota</taxon>
        <taxon>Mortierellomycotina</taxon>
        <taxon>Mortierellomycetes</taxon>
        <taxon>Mortierellales</taxon>
        <taxon>Mortierellaceae</taxon>
        <taxon>Mortierella</taxon>
    </lineage>
</organism>
<evidence type="ECO:0000313" key="8">
    <source>
        <dbReference type="Proteomes" id="UP000738359"/>
    </source>
</evidence>
<keyword evidence="8" id="KW-1185">Reference proteome</keyword>
<reference evidence="7" key="1">
    <citation type="journal article" date="2020" name="Fungal Divers.">
        <title>Resolving the Mortierellaceae phylogeny through synthesis of multi-gene phylogenetics and phylogenomics.</title>
        <authorList>
            <person name="Vandepol N."/>
            <person name="Liber J."/>
            <person name="Desiro A."/>
            <person name="Na H."/>
            <person name="Kennedy M."/>
            <person name="Barry K."/>
            <person name="Grigoriev I.V."/>
            <person name="Miller A.N."/>
            <person name="O'Donnell K."/>
            <person name="Stajich J.E."/>
            <person name="Bonito G."/>
        </authorList>
    </citation>
    <scope>NUCLEOTIDE SEQUENCE</scope>
    <source>
        <strain evidence="7">CK1249</strain>
    </source>
</reference>
<gene>
    <name evidence="7" type="ORF">BGZ70_009340</name>
</gene>
<dbReference type="InterPro" id="IPR000433">
    <property type="entry name" value="Znf_ZZ"/>
</dbReference>
<dbReference type="PANTHER" id="PTHR20930">
    <property type="entry name" value="OVARIAN CARCINOMA ANTIGEN CA125-RELATED"/>
    <property type="match status" value="1"/>
</dbReference>
<accession>A0A9P6M5S1</accession>
<evidence type="ECO:0000256" key="3">
    <source>
        <dbReference type="ARBA" id="ARBA00022833"/>
    </source>
</evidence>
<dbReference type="AlphaFoldDB" id="A0A9P6M5S1"/>
<dbReference type="SUPFAM" id="SSF57850">
    <property type="entry name" value="RING/U-box"/>
    <property type="match status" value="3"/>
</dbReference>
<dbReference type="Pfam" id="PF16158">
    <property type="entry name" value="N_BRCA1_IG"/>
    <property type="match status" value="1"/>
</dbReference>
<feature type="compositionally biased region" description="Basic and acidic residues" evidence="5">
    <location>
        <begin position="520"/>
        <end position="529"/>
    </location>
</feature>
<dbReference type="InterPro" id="IPR032350">
    <property type="entry name" value="Nbr1_FW"/>
</dbReference>
<dbReference type="OrthoDB" id="661148at2759"/>
<evidence type="ECO:0000256" key="1">
    <source>
        <dbReference type="ARBA" id="ARBA00022723"/>
    </source>
</evidence>
<evidence type="ECO:0000256" key="2">
    <source>
        <dbReference type="ARBA" id="ARBA00022771"/>
    </source>
</evidence>
<comment type="caution">
    <text evidence="7">The sequence shown here is derived from an EMBL/GenBank/DDBJ whole genome shotgun (WGS) entry which is preliminary data.</text>
</comment>
<dbReference type="Gene3D" id="3.30.60.90">
    <property type="match status" value="3"/>
</dbReference>
<protein>
    <recommendedName>
        <fullName evidence="6">ZZ-type domain-containing protein</fullName>
    </recommendedName>
</protein>
<dbReference type="EMBL" id="JAAAHY010000075">
    <property type="protein sequence ID" value="KAF9967501.1"/>
    <property type="molecule type" value="Genomic_DNA"/>
</dbReference>
<dbReference type="PANTHER" id="PTHR20930:SF0">
    <property type="entry name" value="PROTEIN ILRUN"/>
    <property type="match status" value="1"/>
</dbReference>
<dbReference type="SMART" id="SM00291">
    <property type="entry name" value="ZnF_ZZ"/>
    <property type="match status" value="3"/>
</dbReference>
<feature type="compositionally biased region" description="Acidic residues" evidence="5">
    <location>
        <begin position="530"/>
        <end position="544"/>
    </location>
</feature>
<sequence length="544" mass="60372">MLISYEDEKGVRKSIKSDDDVIEAILTFSAQPQPSNTIMIVRLDVEPCQSGAPVDKKDDVLQATKKLKDLFLAECGYAAKDDLPEYSAVSDVNLPLSEPCKRGAPTGLDSPPTNKEALSAEKEREVVHLNVYCDHCLSTIRGTRWKCQDCDNFDLCNACHCLANTRHPNHTFRAIVTPDSNAARSSHAPLCIRRCAREAVRHRASCDVCLSPIAGVRHKCFQCPDYDLCQACLPLAEVHHKGHTFIPITHPDQISIKVDQTPQYGVVCDGCNNDIYGVRYKVIDDTMLNLYSSAICGNCPDYDLCGNCEALPEPIHDPSHIFLKIRKPISMRLATPAPLLPNLYQKGWGRNVCYHPQQTGQMCPAATSSARDHNVAPRTVIVETSQPQYVPPQQTFNAAFVKNITHKDGEVLAPGAEFEKIWQMTNPGPEVWPEGVVLQFVGGDRMFMDDDVEYWRLVSPISGERFGHRVWCDIVVEEQAVNVDTSASLETTTATAEAETAASEKTMEHCEITEALQQQEHAEEGKTAQDSDDDDFVVVDAEEM</sequence>
<dbReference type="InterPro" id="IPR013783">
    <property type="entry name" value="Ig-like_fold"/>
</dbReference>
<dbReference type="InterPro" id="IPR043145">
    <property type="entry name" value="Znf_ZZ_sf"/>
</dbReference>
<feature type="region of interest" description="Disordered" evidence="5">
    <location>
        <begin position="517"/>
        <end position="544"/>
    </location>
</feature>
<name>A0A9P6M5S1_MORAP</name>
<dbReference type="Pfam" id="PF00569">
    <property type="entry name" value="ZZ"/>
    <property type="match status" value="2"/>
</dbReference>
<feature type="domain" description="ZZ-type" evidence="6">
    <location>
        <begin position="128"/>
        <end position="180"/>
    </location>
</feature>
<feature type="domain" description="ZZ-type" evidence="6">
    <location>
        <begin position="201"/>
        <end position="253"/>
    </location>
</feature>
<dbReference type="Proteomes" id="UP000738359">
    <property type="component" value="Unassembled WGS sequence"/>
</dbReference>